<accession>A0A0R2KZ93</accession>
<dbReference type="Gene3D" id="3.40.710.10">
    <property type="entry name" value="DD-peptidase/beta-lactamase superfamily"/>
    <property type="match status" value="1"/>
</dbReference>
<evidence type="ECO:0000259" key="1">
    <source>
        <dbReference type="Pfam" id="PF00144"/>
    </source>
</evidence>
<dbReference type="STRING" id="331679.IV81_GL001014"/>
<sequence length="378" mass="39942">MKKTLTWLGVTVGSLAVFAGAGLGLTLVNKDSLATHFIEKYTGSSKDSSSSSRNTSSSSTEVADAVALKVTKSSNLDSILNNGEFNGSAALNTEKKVLVSSRGYGNHDTKKSMTSSSKFLIGKVQDTINGGIIMHLIDSGKVKLNDKLSKYDKNVAGSDTVTVKEVMNQASGISATDLASSGSTASLVKSVNANATYDPASAGVYADSRVNTILQAAIIEKATGSKYQTVVQDLIDQLGLEQTTFGMKERTVEYYQVGDTVSATKVATADLNTDAINRMGDDQLVSSPGDIAQLYSYLFNSDYVSSSTIGKVFNTSGGHIAGFAVDGDSLSMAQAITGGRNRIEWNLKKNSGTFLFSNYINGQDNLSTISSNMLDYLN</sequence>
<dbReference type="Proteomes" id="UP000051859">
    <property type="component" value="Unassembled WGS sequence"/>
</dbReference>
<dbReference type="InterPro" id="IPR050491">
    <property type="entry name" value="AmpC-like"/>
</dbReference>
<dbReference type="InterPro" id="IPR001466">
    <property type="entry name" value="Beta-lactam-related"/>
</dbReference>
<dbReference type="InterPro" id="IPR012338">
    <property type="entry name" value="Beta-lactam/transpept-like"/>
</dbReference>
<dbReference type="RefSeq" id="WP_057801642.1">
    <property type="nucleotide sequence ID" value="NZ_JQBX01000003.1"/>
</dbReference>
<protein>
    <submittedName>
        <fullName evidence="2">Beta-lactamase</fullName>
    </submittedName>
</protein>
<evidence type="ECO:0000313" key="3">
    <source>
        <dbReference type="Proteomes" id="UP000051859"/>
    </source>
</evidence>
<proteinExistence type="predicted"/>
<dbReference type="SUPFAM" id="SSF56601">
    <property type="entry name" value="beta-lactamase/transpeptidase-like"/>
    <property type="match status" value="1"/>
</dbReference>
<dbReference type="PANTHER" id="PTHR46825">
    <property type="entry name" value="D-ALANYL-D-ALANINE-CARBOXYPEPTIDASE/ENDOPEPTIDASE AMPH"/>
    <property type="match status" value="1"/>
</dbReference>
<dbReference type="EMBL" id="JQBX01000003">
    <property type="protein sequence ID" value="KRN94738.1"/>
    <property type="molecule type" value="Genomic_DNA"/>
</dbReference>
<evidence type="ECO:0000313" key="2">
    <source>
        <dbReference type="EMBL" id="KRN94738.1"/>
    </source>
</evidence>
<dbReference type="PANTHER" id="PTHR46825:SF9">
    <property type="entry name" value="BETA-LACTAMASE-RELATED DOMAIN-CONTAINING PROTEIN"/>
    <property type="match status" value="1"/>
</dbReference>
<keyword evidence="3" id="KW-1185">Reference proteome</keyword>
<dbReference type="PATRIC" id="fig|331679.3.peg.1025"/>
<organism evidence="2 3">
    <name type="scientific">Pediococcus stilesii</name>
    <dbReference type="NCBI Taxonomy" id="331679"/>
    <lineage>
        <taxon>Bacteria</taxon>
        <taxon>Bacillati</taxon>
        <taxon>Bacillota</taxon>
        <taxon>Bacilli</taxon>
        <taxon>Lactobacillales</taxon>
        <taxon>Lactobacillaceae</taxon>
        <taxon>Pediococcus</taxon>
    </lineage>
</organism>
<gene>
    <name evidence="2" type="ORF">IV81_GL001014</name>
</gene>
<comment type="caution">
    <text evidence="2">The sequence shown here is derived from an EMBL/GenBank/DDBJ whole genome shotgun (WGS) entry which is preliminary data.</text>
</comment>
<name>A0A0R2KZ93_9LACO</name>
<reference evidence="2 3" key="1">
    <citation type="journal article" date="2015" name="Genome Announc.">
        <title>Expanding the biotechnology potential of lactobacilli through comparative genomics of 213 strains and associated genera.</title>
        <authorList>
            <person name="Sun Z."/>
            <person name="Harris H.M."/>
            <person name="McCann A."/>
            <person name="Guo C."/>
            <person name="Argimon S."/>
            <person name="Zhang W."/>
            <person name="Yang X."/>
            <person name="Jeffery I.B."/>
            <person name="Cooney J.C."/>
            <person name="Kagawa T.F."/>
            <person name="Liu W."/>
            <person name="Song Y."/>
            <person name="Salvetti E."/>
            <person name="Wrobel A."/>
            <person name="Rasinkangas P."/>
            <person name="Parkhill J."/>
            <person name="Rea M.C."/>
            <person name="O'Sullivan O."/>
            <person name="Ritari J."/>
            <person name="Douillard F.P."/>
            <person name="Paul Ross R."/>
            <person name="Yang R."/>
            <person name="Briner A.E."/>
            <person name="Felis G.E."/>
            <person name="de Vos W.M."/>
            <person name="Barrangou R."/>
            <person name="Klaenhammer T.R."/>
            <person name="Caufield P.W."/>
            <person name="Cui Y."/>
            <person name="Zhang H."/>
            <person name="O'Toole P.W."/>
        </authorList>
    </citation>
    <scope>NUCLEOTIDE SEQUENCE [LARGE SCALE GENOMIC DNA]</scope>
    <source>
        <strain evidence="2 3">DSM 18001</strain>
    </source>
</reference>
<dbReference type="Pfam" id="PF00144">
    <property type="entry name" value="Beta-lactamase"/>
    <property type="match status" value="1"/>
</dbReference>
<feature type="domain" description="Beta-lactamase-related" evidence="1">
    <location>
        <begin position="84"/>
        <end position="309"/>
    </location>
</feature>
<dbReference type="AlphaFoldDB" id="A0A0R2KZ93"/>